<dbReference type="Proteomes" id="UP000593571">
    <property type="component" value="Unassembled WGS sequence"/>
</dbReference>
<dbReference type="EMBL" id="JACASE010000002">
    <property type="protein sequence ID" value="KAF6496122.1"/>
    <property type="molecule type" value="Genomic_DNA"/>
</dbReference>
<evidence type="ECO:0000256" key="1">
    <source>
        <dbReference type="SAM" id="MobiDB-lite"/>
    </source>
</evidence>
<evidence type="ECO:0000313" key="3">
    <source>
        <dbReference type="Proteomes" id="UP000593571"/>
    </source>
</evidence>
<comment type="caution">
    <text evidence="2">The sequence shown here is derived from an EMBL/GenBank/DDBJ whole genome shotgun (WGS) entry which is preliminary data.</text>
</comment>
<keyword evidence="3" id="KW-1185">Reference proteome</keyword>
<sequence>MPFWSHFTEEETETQRKEGACQGHAVGFVAEPGFERNVARPSRRALWRGGLHGTGHADLVAMPPEPWLLCSQQSWGSPPPWAFPGLLRRDRELPCSPRPQLQASMNSPTSSRRTSLSARRGTPCDCPVWGCDEPWPWEGFSAGPWRSLGPRCWGLGKQWGGQAGVPRGRSRLRIPRALAESTALGWGFGSRGLRPPVVDNGLDRNLSSAWPAGFDEVGI</sequence>
<accession>A0A7J8JJ50</accession>
<organism evidence="2 3">
    <name type="scientific">Rousettus aegyptiacus</name>
    <name type="common">Egyptian fruit bat</name>
    <name type="synonym">Pteropus aegyptiacus</name>
    <dbReference type="NCBI Taxonomy" id="9407"/>
    <lineage>
        <taxon>Eukaryota</taxon>
        <taxon>Metazoa</taxon>
        <taxon>Chordata</taxon>
        <taxon>Craniata</taxon>
        <taxon>Vertebrata</taxon>
        <taxon>Euteleostomi</taxon>
        <taxon>Mammalia</taxon>
        <taxon>Eutheria</taxon>
        <taxon>Laurasiatheria</taxon>
        <taxon>Chiroptera</taxon>
        <taxon>Yinpterochiroptera</taxon>
        <taxon>Pteropodoidea</taxon>
        <taxon>Pteropodidae</taxon>
        <taxon>Rousettinae</taxon>
        <taxon>Rousettus</taxon>
    </lineage>
</organism>
<dbReference type="AlphaFoldDB" id="A0A7J8JJ50"/>
<evidence type="ECO:0000313" key="2">
    <source>
        <dbReference type="EMBL" id="KAF6496122.1"/>
    </source>
</evidence>
<feature type="compositionally biased region" description="Low complexity" evidence="1">
    <location>
        <begin position="107"/>
        <end position="119"/>
    </location>
</feature>
<feature type="region of interest" description="Disordered" evidence="1">
    <location>
        <begin position="97"/>
        <end position="119"/>
    </location>
</feature>
<gene>
    <name evidence="2" type="ORF">HJG63_010352</name>
</gene>
<proteinExistence type="predicted"/>
<reference evidence="2 3" key="1">
    <citation type="journal article" date="2020" name="Nature">
        <title>Six reference-quality genomes reveal evolution of bat adaptations.</title>
        <authorList>
            <person name="Jebb D."/>
            <person name="Huang Z."/>
            <person name="Pippel M."/>
            <person name="Hughes G.M."/>
            <person name="Lavrichenko K."/>
            <person name="Devanna P."/>
            <person name="Winkler S."/>
            <person name="Jermiin L.S."/>
            <person name="Skirmuntt E.C."/>
            <person name="Katzourakis A."/>
            <person name="Burkitt-Gray L."/>
            <person name="Ray D.A."/>
            <person name="Sullivan K.A.M."/>
            <person name="Roscito J.G."/>
            <person name="Kirilenko B.M."/>
            <person name="Davalos L.M."/>
            <person name="Corthals A.P."/>
            <person name="Power M.L."/>
            <person name="Jones G."/>
            <person name="Ransome R.D."/>
            <person name="Dechmann D.K.N."/>
            <person name="Locatelli A.G."/>
            <person name="Puechmaille S.J."/>
            <person name="Fedrigo O."/>
            <person name="Jarvis E.D."/>
            <person name="Hiller M."/>
            <person name="Vernes S.C."/>
            <person name="Myers E.W."/>
            <person name="Teeling E.C."/>
        </authorList>
    </citation>
    <scope>NUCLEOTIDE SEQUENCE [LARGE SCALE GENOMIC DNA]</scope>
    <source>
        <strain evidence="2">MRouAeg1</strain>
        <tissue evidence="2">Muscle</tissue>
    </source>
</reference>
<name>A0A7J8JJ50_ROUAE</name>
<protein>
    <submittedName>
        <fullName evidence="2">Uncharacterized protein</fullName>
    </submittedName>
</protein>